<gene>
    <name evidence="1" type="ORF">S12H4_39542</name>
</gene>
<dbReference type="EMBL" id="BARW01023903">
    <property type="protein sequence ID" value="GAI88104.1"/>
    <property type="molecule type" value="Genomic_DNA"/>
</dbReference>
<evidence type="ECO:0000313" key="1">
    <source>
        <dbReference type="EMBL" id="GAI88104.1"/>
    </source>
</evidence>
<sequence>MAGFSTPVAVHAIDDIMIITQTTEPAVPAGKYRVWHDTSPAAERKWLILGTDGTVGGNQKVEIS</sequence>
<reference evidence="1" key="1">
    <citation type="journal article" date="2014" name="Front. Microbiol.">
        <title>High frequency of phylogenetically diverse reductive dehalogenase-homologous genes in deep subseafloor sedimentary metagenomes.</title>
        <authorList>
            <person name="Kawai M."/>
            <person name="Futagami T."/>
            <person name="Toyoda A."/>
            <person name="Takaki Y."/>
            <person name="Nishi S."/>
            <person name="Hori S."/>
            <person name="Arai W."/>
            <person name="Tsubouchi T."/>
            <person name="Morono Y."/>
            <person name="Uchiyama I."/>
            <person name="Ito T."/>
            <person name="Fujiyama A."/>
            <person name="Inagaki F."/>
            <person name="Takami H."/>
        </authorList>
    </citation>
    <scope>NUCLEOTIDE SEQUENCE</scope>
    <source>
        <strain evidence="1">Expedition CK06-06</strain>
    </source>
</reference>
<protein>
    <submittedName>
        <fullName evidence="1">Uncharacterized protein</fullName>
    </submittedName>
</protein>
<accession>X1U728</accession>
<comment type="caution">
    <text evidence="1">The sequence shown here is derived from an EMBL/GenBank/DDBJ whole genome shotgun (WGS) entry which is preliminary data.</text>
</comment>
<name>X1U728_9ZZZZ</name>
<organism evidence="1">
    <name type="scientific">marine sediment metagenome</name>
    <dbReference type="NCBI Taxonomy" id="412755"/>
    <lineage>
        <taxon>unclassified sequences</taxon>
        <taxon>metagenomes</taxon>
        <taxon>ecological metagenomes</taxon>
    </lineage>
</organism>
<dbReference type="AlphaFoldDB" id="X1U728"/>
<proteinExistence type="predicted"/>